<dbReference type="EMBL" id="VUMX01000041">
    <property type="protein sequence ID" value="MST87861.1"/>
    <property type="molecule type" value="Genomic_DNA"/>
</dbReference>
<evidence type="ECO:0000256" key="1">
    <source>
        <dbReference type="ARBA" id="ARBA00023125"/>
    </source>
</evidence>
<evidence type="ECO:0000259" key="2">
    <source>
        <dbReference type="Pfam" id="PF07282"/>
    </source>
</evidence>
<dbReference type="GO" id="GO:0003677">
    <property type="term" value="F:DNA binding"/>
    <property type="evidence" value="ECO:0007669"/>
    <property type="project" value="UniProtKB-KW"/>
</dbReference>
<comment type="caution">
    <text evidence="3">The sequence shown here is derived from an EMBL/GenBank/DDBJ whole genome shotgun (WGS) entry which is preliminary data.</text>
</comment>
<evidence type="ECO:0000313" key="3">
    <source>
        <dbReference type="EMBL" id="MST87861.1"/>
    </source>
</evidence>
<evidence type="ECO:0000313" key="4">
    <source>
        <dbReference type="Proteomes" id="UP000438120"/>
    </source>
</evidence>
<keyword evidence="4" id="KW-1185">Reference proteome</keyword>
<dbReference type="InterPro" id="IPR010095">
    <property type="entry name" value="Cas12f1-like_TNB"/>
</dbReference>
<dbReference type="Proteomes" id="UP000438120">
    <property type="component" value="Unassembled WGS sequence"/>
</dbReference>
<gene>
    <name evidence="3" type="ORF">FYJ62_09640</name>
</gene>
<dbReference type="AlphaFoldDB" id="A0A6A8MG90"/>
<keyword evidence="1" id="KW-0238">DNA-binding</keyword>
<reference evidence="3 4" key="1">
    <citation type="submission" date="2019-08" db="EMBL/GenBank/DDBJ databases">
        <title>In-depth cultivation of the pig gut microbiome towards novel bacterial diversity and tailored functional studies.</title>
        <authorList>
            <person name="Wylensek D."/>
            <person name="Hitch T.C.A."/>
            <person name="Clavel T."/>
        </authorList>
    </citation>
    <scope>NUCLEOTIDE SEQUENCE [LARGE SCALE GENOMIC DNA]</scope>
    <source>
        <strain evidence="3 4">Bifido-178-WT-2B</strain>
    </source>
</reference>
<dbReference type="OrthoDB" id="56768at2"/>
<proteinExistence type="predicted"/>
<dbReference type="RefSeq" id="WP_003613537.1">
    <property type="nucleotide sequence ID" value="NZ_VUMX01000041.1"/>
</dbReference>
<organism evidence="3 4">
    <name type="scientific">Lactobacillus porci</name>
    <dbReference type="NCBI Taxonomy" id="2012477"/>
    <lineage>
        <taxon>Bacteria</taxon>
        <taxon>Bacillati</taxon>
        <taxon>Bacillota</taxon>
        <taxon>Bacilli</taxon>
        <taxon>Lactobacillales</taxon>
        <taxon>Lactobacillaceae</taxon>
        <taxon>Lactobacillus</taxon>
    </lineage>
</organism>
<accession>A0A6A8MG90</accession>
<sequence>MLEYKCKKYGKILIKVNPAYTSRICSKCGKDTGKKPLSVREWDCPFCKAHHDRDINASINILLKGLAQL</sequence>
<name>A0A6A8MG90_9LACO</name>
<feature type="non-terminal residue" evidence="3">
    <location>
        <position position="1"/>
    </location>
</feature>
<dbReference type="Pfam" id="PF07282">
    <property type="entry name" value="Cas12f1-like_TNB"/>
    <property type="match status" value="1"/>
</dbReference>
<feature type="domain" description="Cas12f1-like TNB" evidence="2">
    <location>
        <begin position="1"/>
        <end position="61"/>
    </location>
</feature>
<protein>
    <submittedName>
        <fullName evidence="3">Transposase</fullName>
    </submittedName>
</protein>